<evidence type="ECO:0000256" key="2">
    <source>
        <dbReference type="SAM" id="Phobius"/>
    </source>
</evidence>
<organism evidence="5 6">
    <name type="scientific">Lacticaseibacillus thailandensis DSM 22698 = JCM 13996</name>
    <dbReference type="NCBI Taxonomy" id="1423810"/>
    <lineage>
        <taxon>Bacteria</taxon>
        <taxon>Bacillati</taxon>
        <taxon>Bacillota</taxon>
        <taxon>Bacilli</taxon>
        <taxon>Lactobacillales</taxon>
        <taxon>Lactobacillaceae</taxon>
        <taxon>Lacticaseibacillus</taxon>
    </lineage>
</organism>
<dbReference type="PATRIC" id="fig|1423810.4.peg.973"/>
<dbReference type="Gene3D" id="2.60.40.740">
    <property type="match status" value="1"/>
</dbReference>
<evidence type="ECO:0000256" key="1">
    <source>
        <dbReference type="SAM" id="MobiDB-lite"/>
    </source>
</evidence>
<feature type="compositionally biased region" description="Low complexity" evidence="1">
    <location>
        <begin position="244"/>
        <end position="255"/>
    </location>
</feature>
<dbReference type="InterPro" id="IPR048052">
    <property type="entry name" value="FM1-like"/>
</dbReference>
<keyword evidence="2" id="KW-0812">Transmembrane</keyword>
<dbReference type="RefSeq" id="WP_056969197.1">
    <property type="nucleotide sequence ID" value="NZ_AYZK01000002.1"/>
</dbReference>
<dbReference type="Pfam" id="PF17802">
    <property type="entry name" value="SpaA"/>
    <property type="match status" value="1"/>
</dbReference>
<dbReference type="Gene3D" id="2.60.40.10">
    <property type="entry name" value="Immunoglobulins"/>
    <property type="match status" value="2"/>
</dbReference>
<evidence type="ECO:0000256" key="3">
    <source>
        <dbReference type="SAM" id="SignalP"/>
    </source>
</evidence>
<dbReference type="EMBL" id="AYZK01000002">
    <property type="protein sequence ID" value="KRM87444.1"/>
    <property type="molecule type" value="Genomic_DNA"/>
</dbReference>
<keyword evidence="2" id="KW-0472">Membrane</keyword>
<feature type="region of interest" description="Disordered" evidence="1">
    <location>
        <begin position="370"/>
        <end position="392"/>
    </location>
</feature>
<dbReference type="Proteomes" id="UP000051789">
    <property type="component" value="Unassembled WGS sequence"/>
</dbReference>
<protein>
    <recommendedName>
        <fullName evidence="4">SpaA-like prealbumin fold domain-containing protein</fullName>
    </recommendedName>
</protein>
<dbReference type="InterPro" id="IPR041033">
    <property type="entry name" value="SpaA_PFL_dom_1"/>
</dbReference>
<feature type="region of interest" description="Disordered" evidence="1">
    <location>
        <begin position="427"/>
        <end position="446"/>
    </location>
</feature>
<dbReference type="NCBIfam" id="NF033902">
    <property type="entry name" value="iso_D2_wall_anc"/>
    <property type="match status" value="1"/>
</dbReference>
<evidence type="ECO:0000259" key="4">
    <source>
        <dbReference type="Pfam" id="PF17802"/>
    </source>
</evidence>
<feature type="signal peptide" evidence="3">
    <location>
        <begin position="1"/>
        <end position="24"/>
    </location>
</feature>
<sequence length="546" mass="57559">MNKSKIVHIVGVCGLALGALGAASAPVIESHFATVTAATTKNAVVADDTSTRSITLHKYTGQPAKNTDGKEPSADDVPADAKPLAGISFTVQKVTKVAGKTFDASDASTYTVDSSFTKQTATTDGDGTANIDLGVGTSADGYYLVTELPSDAVKTAAAPFIVHVPMTHVDATTGDKSLQYDVNIYPKNEVDTDSMNLNPTKTFDDGTTEDSVKSGAAVSWDLSIDRPSDIHGSGVETAGNTSSTVTNADGSTTTTDTTTYKTYASELKMTDKLDDDLMTYKDVSKVVISSPNSNGGMTDTALTADTDYKVTTAKADGSTTVTVELTDDGIKKLAAAPKGSKLTAKLETTVKANSDAKIENHFDTYYKGTITPGQEQHQTTTPGEPGTDNTPVPTVYFGNVDLTKTDEDNKPLANATFELYNSEADAKAGTNPVTDANGDPLKVTTDDQGKAEFTGLQVSKDGNHTQKYYLVETDAPVGYDVDQQVHEVTATQDEKNDATVVDHDNMLPNLPLTGAQGRILLYAFTTVLIVAGGTGVYVMKRRQRNA</sequence>
<evidence type="ECO:0000313" key="5">
    <source>
        <dbReference type="EMBL" id="KRM87444.1"/>
    </source>
</evidence>
<accession>A0A0R2CBP5</accession>
<feature type="compositionally biased region" description="Polar residues" evidence="1">
    <location>
        <begin position="371"/>
        <end position="392"/>
    </location>
</feature>
<keyword evidence="2" id="KW-1133">Transmembrane helix</keyword>
<comment type="caution">
    <text evidence="5">The sequence shown here is derived from an EMBL/GenBank/DDBJ whole genome shotgun (WGS) entry which is preliminary data.</text>
</comment>
<dbReference type="STRING" id="1423810.FD19_GL000948"/>
<proteinExistence type="predicted"/>
<feature type="transmembrane region" description="Helical" evidence="2">
    <location>
        <begin position="519"/>
        <end position="539"/>
    </location>
</feature>
<keyword evidence="3" id="KW-0732">Signal</keyword>
<name>A0A0R2CBP5_9LACO</name>
<gene>
    <name evidence="5" type="ORF">FD19_GL000948</name>
</gene>
<feature type="region of interest" description="Disordered" evidence="1">
    <location>
        <begin position="191"/>
        <end position="210"/>
    </location>
</feature>
<feature type="region of interest" description="Disordered" evidence="1">
    <location>
        <begin position="233"/>
        <end position="255"/>
    </location>
</feature>
<reference evidence="5 6" key="1">
    <citation type="journal article" date="2015" name="Genome Announc.">
        <title>Expanding the biotechnology potential of lactobacilli through comparative genomics of 213 strains and associated genera.</title>
        <authorList>
            <person name="Sun Z."/>
            <person name="Harris H.M."/>
            <person name="McCann A."/>
            <person name="Guo C."/>
            <person name="Argimon S."/>
            <person name="Zhang W."/>
            <person name="Yang X."/>
            <person name="Jeffery I.B."/>
            <person name="Cooney J.C."/>
            <person name="Kagawa T.F."/>
            <person name="Liu W."/>
            <person name="Song Y."/>
            <person name="Salvetti E."/>
            <person name="Wrobel A."/>
            <person name="Rasinkangas P."/>
            <person name="Parkhill J."/>
            <person name="Rea M.C."/>
            <person name="O'Sullivan O."/>
            <person name="Ritari J."/>
            <person name="Douillard F.P."/>
            <person name="Paul Ross R."/>
            <person name="Yang R."/>
            <person name="Briner A.E."/>
            <person name="Felis G.E."/>
            <person name="de Vos W.M."/>
            <person name="Barrangou R."/>
            <person name="Klaenhammer T.R."/>
            <person name="Caufield P.W."/>
            <person name="Cui Y."/>
            <person name="Zhang H."/>
            <person name="O'Toole P.W."/>
        </authorList>
    </citation>
    <scope>NUCLEOTIDE SEQUENCE [LARGE SCALE GENOMIC DNA]</scope>
    <source>
        <strain evidence="5 6">DSM 22698</strain>
    </source>
</reference>
<dbReference type="InterPro" id="IPR013783">
    <property type="entry name" value="Ig-like_fold"/>
</dbReference>
<evidence type="ECO:0000313" key="6">
    <source>
        <dbReference type="Proteomes" id="UP000051789"/>
    </source>
</evidence>
<keyword evidence="6" id="KW-1185">Reference proteome</keyword>
<feature type="chain" id="PRO_5039120297" description="SpaA-like prealbumin fold domain-containing protein" evidence="3">
    <location>
        <begin position="25"/>
        <end position="546"/>
    </location>
</feature>
<dbReference type="AlphaFoldDB" id="A0A0R2CBP5"/>
<feature type="domain" description="SpaA-like prealbumin fold" evidence="4">
    <location>
        <begin position="398"/>
        <end position="502"/>
    </location>
</feature>